<name>A0A2R6RIA6_9APHY</name>
<evidence type="ECO:0000313" key="3">
    <source>
        <dbReference type="Proteomes" id="UP000186601"/>
    </source>
</evidence>
<feature type="region of interest" description="Disordered" evidence="1">
    <location>
        <begin position="623"/>
        <end position="645"/>
    </location>
</feature>
<proteinExistence type="predicted"/>
<evidence type="ECO:0000313" key="2">
    <source>
        <dbReference type="EMBL" id="PSS29744.1"/>
    </source>
</evidence>
<keyword evidence="3" id="KW-1185">Reference proteome</keyword>
<dbReference type="OrthoDB" id="2422840at2759"/>
<evidence type="ECO:0000256" key="1">
    <source>
        <dbReference type="SAM" id="MobiDB-lite"/>
    </source>
</evidence>
<dbReference type="STRING" id="98765.A0A2R6RIA6"/>
<organism evidence="2 3">
    <name type="scientific">Hermanssonia centrifuga</name>
    <dbReference type="NCBI Taxonomy" id="98765"/>
    <lineage>
        <taxon>Eukaryota</taxon>
        <taxon>Fungi</taxon>
        <taxon>Dikarya</taxon>
        <taxon>Basidiomycota</taxon>
        <taxon>Agaricomycotina</taxon>
        <taxon>Agaricomycetes</taxon>
        <taxon>Polyporales</taxon>
        <taxon>Meruliaceae</taxon>
        <taxon>Hermanssonia</taxon>
    </lineage>
</organism>
<protein>
    <submittedName>
        <fullName evidence="2">Uncharacterized protein</fullName>
    </submittedName>
</protein>
<accession>A0A2R6RIA6</accession>
<gene>
    <name evidence="2" type="ORF">PHLCEN_2v2892</name>
</gene>
<dbReference type="Proteomes" id="UP000186601">
    <property type="component" value="Unassembled WGS sequence"/>
</dbReference>
<sequence>MRASAARGSLTQHSEAFLRLDSPPCEATPLNWVPLFPRTYPPNDAEIVSDSTFTKPLTRGLGSINKLPGLIARAAVILEEEEEEHVQHMVVVNGWEAYEFPSSPLNAPTPSFDSSSGEEIDELFLPSPPATSSATTLMDEKMDDYEMPRTEKIGGLRKSAKTPGEGESFSYFLKPLLTRGPSLYEHDCARIITSPKSQPSSPHTSITASLLGQFGDDGEVHIGTGLSCRDLESDPGGSDDTQCIITRIYGKHKLGDPKEFILNERLDDRESLLMDVPDLPPPTAHAPHEKFMPPNITALLLVPEVDAVLKTSNETDSEHRQKAKSQNGFLKKVKGLQSLNIELSWRPFNFGSHIPTDEEVSQVADDIQSKCIHFLGDEYLKDNTQNYLANLLRGASDECEIAGSRPESDWLQDDERIRSAYEDNQEFVLTAAERRHVYCRAEPEYGGSDPGHEDMQEPEMPERKRSKIFHDVPALSDVLAQDLKHNESEHPERPSISEDSGIYIENYIEEDHMQPEPSKRFGSHFIQLAHDAQGFEGPEADGNILPDVDSVHFDHVWGVSSGYEAEPPVAFDLDDLRLARFDDVTALEPLCFEPTIDPSSPPEEENVIGRQFGERFQPGILPLDLPLPASGRSPSSPRDHPPEERGILQSRSAKEALHHFMRLRSKVTAPLSEPVEEPPAVAEMRYSKVPSPIIVVPEELLDSQTLQLTDQFPAPRFLHRYLTSLQFIQKHSLVRMLNSPAYGIQLVEREFLGGVDLILDPDTAVIFTSLRALSSQGDSLIITINECSWRFLHILIVFETFSSSAYFRQDEHSEGPVVNPFSPAVVKSVKKLRRDLGIAEACLDKRAGTTVNLSFPLSVQDAAKAVRLYGDLAHARESSRHVLWDDRRWLDRTDEDADERDLAAIDGMNVFAAAVVLSVNNLDDFLDKLPQERSQDFGPLIGSDRLVTFNRVIARRTEAMQLPSSSPPTTSAGTSNHISVFEDVCDIYSNYPGNQ</sequence>
<dbReference type="EMBL" id="MLYV02000256">
    <property type="protein sequence ID" value="PSS29744.1"/>
    <property type="molecule type" value="Genomic_DNA"/>
</dbReference>
<reference evidence="2 3" key="1">
    <citation type="submission" date="2018-02" db="EMBL/GenBank/DDBJ databases">
        <title>Genome sequence of the basidiomycete white-rot fungus Phlebia centrifuga.</title>
        <authorList>
            <person name="Granchi Z."/>
            <person name="Peng M."/>
            <person name="de Vries R.P."/>
            <person name="Hilden K."/>
            <person name="Makela M.R."/>
            <person name="Grigoriev I."/>
            <person name="Riley R."/>
        </authorList>
    </citation>
    <scope>NUCLEOTIDE SEQUENCE [LARGE SCALE GENOMIC DNA]</scope>
    <source>
        <strain evidence="2 3">FBCC195</strain>
    </source>
</reference>
<comment type="caution">
    <text evidence="2">The sequence shown here is derived from an EMBL/GenBank/DDBJ whole genome shotgun (WGS) entry which is preliminary data.</text>
</comment>
<dbReference type="AlphaFoldDB" id="A0A2R6RIA6"/>